<dbReference type="InterPro" id="IPR008271">
    <property type="entry name" value="Ser/Thr_kinase_AS"/>
</dbReference>
<dbReference type="GO" id="GO:0005524">
    <property type="term" value="F:ATP binding"/>
    <property type="evidence" value="ECO:0007669"/>
    <property type="project" value="UniProtKB-UniRule"/>
</dbReference>
<dbReference type="Pfam" id="PF07714">
    <property type="entry name" value="PK_Tyr_Ser-Thr"/>
    <property type="match status" value="1"/>
</dbReference>
<dbReference type="PROSITE" id="PS50011">
    <property type="entry name" value="PROTEIN_KINASE_DOM"/>
    <property type="match status" value="1"/>
</dbReference>
<dbReference type="SMART" id="SM00220">
    <property type="entry name" value="S_TKc"/>
    <property type="match status" value="1"/>
</dbReference>
<dbReference type="SUPFAM" id="SSF56112">
    <property type="entry name" value="Protein kinase-like (PK-like)"/>
    <property type="match status" value="1"/>
</dbReference>
<evidence type="ECO:0000256" key="6">
    <source>
        <dbReference type="PROSITE-ProRule" id="PRU10141"/>
    </source>
</evidence>
<feature type="region of interest" description="Disordered" evidence="7">
    <location>
        <begin position="278"/>
        <end position="312"/>
    </location>
</feature>
<protein>
    <recommendedName>
        <fullName evidence="8">Protein kinase domain-containing protein</fullName>
    </recommendedName>
</protein>
<evidence type="ECO:0000256" key="4">
    <source>
        <dbReference type="ARBA" id="ARBA00022777"/>
    </source>
</evidence>
<gene>
    <name evidence="9" type="ORF">MSP1401_LOCUS9711</name>
</gene>
<dbReference type="EMBL" id="HBEN01011696">
    <property type="protein sequence ID" value="CAD8446777.1"/>
    <property type="molecule type" value="Transcribed_RNA"/>
</dbReference>
<dbReference type="InterPro" id="IPR000719">
    <property type="entry name" value="Prot_kinase_dom"/>
</dbReference>
<feature type="domain" description="Protein kinase" evidence="8">
    <location>
        <begin position="63"/>
        <end position="415"/>
    </location>
</feature>
<dbReference type="InterPro" id="IPR051681">
    <property type="entry name" value="Ser/Thr_Kinases-Pseudokinases"/>
</dbReference>
<keyword evidence="2" id="KW-0808">Transferase</keyword>
<evidence type="ECO:0000256" key="3">
    <source>
        <dbReference type="ARBA" id="ARBA00022741"/>
    </source>
</evidence>
<keyword evidence="1" id="KW-0723">Serine/threonine-protein kinase</keyword>
<evidence type="ECO:0000313" key="9">
    <source>
        <dbReference type="EMBL" id="CAD8446777.1"/>
    </source>
</evidence>
<evidence type="ECO:0000259" key="8">
    <source>
        <dbReference type="PROSITE" id="PS50011"/>
    </source>
</evidence>
<dbReference type="GO" id="GO:0004674">
    <property type="term" value="F:protein serine/threonine kinase activity"/>
    <property type="evidence" value="ECO:0007669"/>
    <property type="project" value="UniProtKB-KW"/>
</dbReference>
<dbReference type="PANTHER" id="PTHR44329:SF11">
    <property type="entry name" value="OS09G0443600 PROTEIN"/>
    <property type="match status" value="1"/>
</dbReference>
<dbReference type="Gene3D" id="3.30.200.20">
    <property type="entry name" value="Phosphorylase Kinase, domain 1"/>
    <property type="match status" value="1"/>
</dbReference>
<dbReference type="PROSITE" id="PS00107">
    <property type="entry name" value="PROTEIN_KINASE_ATP"/>
    <property type="match status" value="1"/>
</dbReference>
<keyword evidence="4" id="KW-0418">Kinase</keyword>
<evidence type="ECO:0000256" key="7">
    <source>
        <dbReference type="SAM" id="MobiDB-lite"/>
    </source>
</evidence>
<feature type="compositionally biased region" description="Polar residues" evidence="7">
    <location>
        <begin position="217"/>
        <end position="227"/>
    </location>
</feature>
<accession>A0A7S0DAA3</accession>
<dbReference type="Gene3D" id="1.10.510.10">
    <property type="entry name" value="Transferase(Phosphotransferase) domain 1"/>
    <property type="match status" value="1"/>
</dbReference>
<dbReference type="PANTHER" id="PTHR44329">
    <property type="entry name" value="SERINE/THREONINE-PROTEIN KINASE TNNI3K-RELATED"/>
    <property type="match status" value="1"/>
</dbReference>
<dbReference type="InterPro" id="IPR011009">
    <property type="entry name" value="Kinase-like_dom_sf"/>
</dbReference>
<reference evidence="9" key="1">
    <citation type="submission" date="2021-01" db="EMBL/GenBank/DDBJ databases">
        <authorList>
            <person name="Corre E."/>
            <person name="Pelletier E."/>
            <person name="Niang G."/>
            <person name="Scheremetjew M."/>
            <person name="Finn R."/>
            <person name="Kale V."/>
            <person name="Holt S."/>
            <person name="Cochrane G."/>
            <person name="Meng A."/>
            <person name="Brown T."/>
            <person name="Cohen L."/>
        </authorList>
    </citation>
    <scope>NUCLEOTIDE SEQUENCE</scope>
    <source>
        <strain evidence="9">CCAC1681</strain>
    </source>
</reference>
<proteinExistence type="predicted"/>
<feature type="binding site" evidence="6">
    <location>
        <position position="90"/>
    </location>
    <ligand>
        <name>ATP</name>
        <dbReference type="ChEBI" id="CHEBI:30616"/>
    </ligand>
</feature>
<dbReference type="Pfam" id="PF00069">
    <property type="entry name" value="Pkinase"/>
    <property type="match status" value="1"/>
</dbReference>
<keyword evidence="3 6" id="KW-0547">Nucleotide-binding</keyword>
<evidence type="ECO:0000256" key="1">
    <source>
        <dbReference type="ARBA" id="ARBA00022527"/>
    </source>
</evidence>
<dbReference type="InterPro" id="IPR001245">
    <property type="entry name" value="Ser-Thr/Tyr_kinase_cat_dom"/>
</dbReference>
<evidence type="ECO:0000256" key="2">
    <source>
        <dbReference type="ARBA" id="ARBA00022679"/>
    </source>
</evidence>
<sequence>MATTESAISGSPEDPWASLPALVEAARAGGWLIDAAELEVGAPKAGASAGAPTAADPADGASDAVGTVLGKGSSGEITLARWRGTLVAAKRVRVDTPSRATSFLREVRALARTRHPHVLPFYGACLSPPDDCWIVARACRGGTLKQWLYPRGDPDDIPPVVRAIRGSGVPPLAQRLAVARQVAGAMCYLQTGTPRLAHRDLKPGNVFVLDAKAASQPAGTENASASGSEGIPRRGEAGSVAPSPSPPGTDAGASHPALAGGFEDAPIVVVADFGLARDEEEASTPEPPSENGDGENGDPSPPSGDPDWTGETGTYLYMAPEVVRHESYDASCDVWSFGVMLDELIAGAPPYRSQRRDALLSPSQIAVGVADGAVAFETAADAPPGLAAIVRKCVERDAKDRPSFAEVCDALDAMLPSVLRDLEEKEKEASRNSLKNQLGVAFRNVVAFVEETASTVRESLDIRDPDSVDAFEETEVEASTVSLDAFLAKPRGGEAGANAEGGEAK</sequence>
<dbReference type="InterPro" id="IPR017441">
    <property type="entry name" value="Protein_kinase_ATP_BS"/>
</dbReference>
<organism evidence="9">
    <name type="scientific">Micromonas pusilla</name>
    <name type="common">Picoplanktonic green alga</name>
    <name type="synonym">Chromulina pusilla</name>
    <dbReference type="NCBI Taxonomy" id="38833"/>
    <lineage>
        <taxon>Eukaryota</taxon>
        <taxon>Viridiplantae</taxon>
        <taxon>Chlorophyta</taxon>
        <taxon>Mamiellophyceae</taxon>
        <taxon>Mamiellales</taxon>
        <taxon>Mamiellaceae</taxon>
        <taxon>Micromonas</taxon>
    </lineage>
</organism>
<feature type="region of interest" description="Disordered" evidence="7">
    <location>
        <begin position="215"/>
        <end position="259"/>
    </location>
</feature>
<evidence type="ECO:0000256" key="5">
    <source>
        <dbReference type="ARBA" id="ARBA00022840"/>
    </source>
</evidence>
<keyword evidence="5 6" id="KW-0067">ATP-binding</keyword>
<dbReference type="AlphaFoldDB" id="A0A7S0DAA3"/>
<dbReference type="PROSITE" id="PS00108">
    <property type="entry name" value="PROTEIN_KINASE_ST"/>
    <property type="match status" value="1"/>
</dbReference>
<name>A0A7S0DAA3_MICPS</name>